<comment type="caution">
    <text evidence="1">The sequence shown here is derived from an EMBL/GenBank/DDBJ whole genome shotgun (WGS) entry which is preliminary data.</text>
</comment>
<reference evidence="1" key="1">
    <citation type="submission" date="2022-04" db="EMBL/GenBank/DDBJ databases">
        <title>Carnegiea gigantea Genome sequencing and assembly v2.</title>
        <authorList>
            <person name="Copetti D."/>
            <person name="Sanderson M.J."/>
            <person name="Burquez A."/>
            <person name="Wojciechowski M.F."/>
        </authorList>
    </citation>
    <scope>NUCLEOTIDE SEQUENCE</scope>
    <source>
        <strain evidence="1">SGP5-SGP5p</strain>
        <tissue evidence="1">Aerial part</tissue>
    </source>
</reference>
<dbReference type="Proteomes" id="UP001153076">
    <property type="component" value="Unassembled WGS sequence"/>
</dbReference>
<dbReference type="EMBL" id="JAKOGI010000133">
    <property type="protein sequence ID" value="KAJ8442848.1"/>
    <property type="molecule type" value="Genomic_DNA"/>
</dbReference>
<protein>
    <recommendedName>
        <fullName evidence="3">Reverse transcriptase</fullName>
    </recommendedName>
</protein>
<sequence>MELFQFHKSKLEYIKDGDRNTRFYHLSTIVRRRLNRIEGLQRADGTWGTNSEELKPLVDLGNHLGVPTLSKRVTKATFQQAVDRVDKRLTGWATKCLSLVVRITPIKSTLMTITAYTMQMCRILRTVCDELDRKIRRFLWAGTNMEQNAWASVTKSPARGVLGIRPMRELNSVSMAKIGWRMLQELNALWLKVLKHRYYKTGVDMFTKCRNPSNMWKGVSKSSVILQKGIIFSVGDGQCTLF</sequence>
<dbReference type="AlphaFoldDB" id="A0A9Q1KHB3"/>
<keyword evidence="2" id="KW-1185">Reference proteome</keyword>
<evidence type="ECO:0000313" key="2">
    <source>
        <dbReference type="Proteomes" id="UP001153076"/>
    </source>
</evidence>
<dbReference type="PANTHER" id="PTHR33116:SF70">
    <property type="entry name" value="NON-LTR RETROELEMENT REVERSE TRANSCRIPTASE-LIKE PROTEIN"/>
    <property type="match status" value="1"/>
</dbReference>
<accession>A0A9Q1KHB3</accession>
<dbReference type="OrthoDB" id="1938246at2759"/>
<evidence type="ECO:0008006" key="3">
    <source>
        <dbReference type="Google" id="ProtNLM"/>
    </source>
</evidence>
<proteinExistence type="predicted"/>
<evidence type="ECO:0000313" key="1">
    <source>
        <dbReference type="EMBL" id="KAJ8442848.1"/>
    </source>
</evidence>
<organism evidence="1 2">
    <name type="scientific">Carnegiea gigantea</name>
    <dbReference type="NCBI Taxonomy" id="171969"/>
    <lineage>
        <taxon>Eukaryota</taxon>
        <taxon>Viridiplantae</taxon>
        <taxon>Streptophyta</taxon>
        <taxon>Embryophyta</taxon>
        <taxon>Tracheophyta</taxon>
        <taxon>Spermatophyta</taxon>
        <taxon>Magnoliopsida</taxon>
        <taxon>eudicotyledons</taxon>
        <taxon>Gunneridae</taxon>
        <taxon>Pentapetalae</taxon>
        <taxon>Caryophyllales</taxon>
        <taxon>Cactineae</taxon>
        <taxon>Cactaceae</taxon>
        <taxon>Cactoideae</taxon>
        <taxon>Echinocereeae</taxon>
        <taxon>Carnegiea</taxon>
    </lineage>
</organism>
<dbReference type="PANTHER" id="PTHR33116">
    <property type="entry name" value="REVERSE TRANSCRIPTASE ZINC-BINDING DOMAIN-CONTAINING PROTEIN-RELATED-RELATED"/>
    <property type="match status" value="1"/>
</dbReference>
<name>A0A9Q1KHB3_9CARY</name>
<gene>
    <name evidence="1" type="ORF">Cgig2_016314</name>
</gene>